<evidence type="ECO:0000313" key="1">
    <source>
        <dbReference type="EMBL" id="GAB59195.1"/>
    </source>
</evidence>
<comment type="caution">
    <text evidence="1">The sequence shown here is derived from an EMBL/GenBank/DDBJ whole genome shotgun (WGS) entry which is preliminary data.</text>
</comment>
<accession>I1DYR7</accession>
<dbReference type="STRING" id="562729.RNAN_2187"/>
<dbReference type="AlphaFoldDB" id="I1DYR7"/>
<sequence length="37" mass="4300">MYDEMALAKRLNSIEQLQADASIKQHVEWVKKQRIAG</sequence>
<organism evidence="1 2">
    <name type="scientific">Rheinheimera nanhaiensis E407-8</name>
    <dbReference type="NCBI Taxonomy" id="562729"/>
    <lineage>
        <taxon>Bacteria</taxon>
        <taxon>Pseudomonadati</taxon>
        <taxon>Pseudomonadota</taxon>
        <taxon>Gammaproteobacteria</taxon>
        <taxon>Chromatiales</taxon>
        <taxon>Chromatiaceae</taxon>
        <taxon>Rheinheimera</taxon>
    </lineage>
</organism>
<reference evidence="1 2" key="1">
    <citation type="journal article" date="2012" name="J. Bacteriol.">
        <title>Genome Sequence of the Protease-Producing Bacterium Rheinheimera nanhaiensis E407-8T, Isolated from Deep-Sea Sediment of the South China Sea.</title>
        <authorList>
            <person name="Zhang X.-Y."/>
            <person name="Zhang Y.-J."/>
            <person name="Qin Q.-L."/>
            <person name="Xie B.-B."/>
            <person name="Chen X.-L."/>
            <person name="Zhou B.-C."/>
            <person name="Zhang Y.-Z."/>
        </authorList>
    </citation>
    <scope>NUCLEOTIDE SEQUENCE [LARGE SCALE GENOMIC DNA]</scope>
    <source>
        <strain evidence="1 2">E407-8</strain>
    </source>
</reference>
<dbReference type="Proteomes" id="UP000004374">
    <property type="component" value="Unassembled WGS sequence"/>
</dbReference>
<protein>
    <submittedName>
        <fullName evidence="1">Uncharacterized protein</fullName>
    </submittedName>
</protein>
<dbReference type="EMBL" id="BAFK01000011">
    <property type="protein sequence ID" value="GAB59195.1"/>
    <property type="molecule type" value="Genomic_DNA"/>
</dbReference>
<gene>
    <name evidence="1" type="ORF">RNAN_2187</name>
</gene>
<evidence type="ECO:0000313" key="2">
    <source>
        <dbReference type="Proteomes" id="UP000004374"/>
    </source>
</evidence>
<name>I1DYR7_9GAMM</name>
<keyword evidence="2" id="KW-1185">Reference proteome</keyword>
<proteinExistence type="predicted"/>